<protein>
    <submittedName>
        <fullName evidence="3">YciI family protein</fullName>
    </submittedName>
</protein>
<dbReference type="Gene3D" id="3.30.70.1060">
    <property type="entry name" value="Dimeric alpha+beta barrel"/>
    <property type="match status" value="2"/>
</dbReference>
<dbReference type="Proteomes" id="UP001326110">
    <property type="component" value="Chromosome"/>
</dbReference>
<dbReference type="EMBL" id="CP140152">
    <property type="protein sequence ID" value="WQH05831.1"/>
    <property type="molecule type" value="Genomic_DNA"/>
</dbReference>
<accession>A0ABZ0Y339</accession>
<evidence type="ECO:0000313" key="4">
    <source>
        <dbReference type="Proteomes" id="UP001326110"/>
    </source>
</evidence>
<evidence type="ECO:0000256" key="1">
    <source>
        <dbReference type="ARBA" id="ARBA00007689"/>
    </source>
</evidence>
<gene>
    <name evidence="3" type="ORF">SR858_05695</name>
</gene>
<dbReference type="RefSeq" id="WP_019922693.1">
    <property type="nucleotide sequence ID" value="NZ_CP140152.1"/>
</dbReference>
<reference evidence="3 4" key="1">
    <citation type="submission" date="2023-11" db="EMBL/GenBank/DDBJ databases">
        <title>MicrobeMod: A computational toolkit for identifying prokaryotic methylation and restriction-modification with nanopore sequencing.</title>
        <authorList>
            <person name="Crits-Christoph A."/>
            <person name="Kang S.C."/>
            <person name="Lee H."/>
            <person name="Ostrov N."/>
        </authorList>
    </citation>
    <scope>NUCLEOTIDE SEQUENCE [LARGE SCALE GENOMIC DNA]</scope>
    <source>
        <strain evidence="3 4">ATCC 25935</strain>
    </source>
</reference>
<keyword evidence="4" id="KW-1185">Reference proteome</keyword>
<dbReference type="GeneID" id="43166645"/>
<organism evidence="3 4">
    <name type="scientific">Duganella zoogloeoides</name>
    <dbReference type="NCBI Taxonomy" id="75659"/>
    <lineage>
        <taxon>Bacteria</taxon>
        <taxon>Pseudomonadati</taxon>
        <taxon>Pseudomonadota</taxon>
        <taxon>Betaproteobacteria</taxon>
        <taxon>Burkholderiales</taxon>
        <taxon>Oxalobacteraceae</taxon>
        <taxon>Telluria group</taxon>
        <taxon>Duganella</taxon>
    </lineage>
</organism>
<name>A0ABZ0Y339_9BURK</name>
<comment type="similarity">
    <text evidence="1">Belongs to the YciI family.</text>
</comment>
<evidence type="ECO:0000313" key="3">
    <source>
        <dbReference type="EMBL" id="WQH05831.1"/>
    </source>
</evidence>
<sequence>MEFVVLRRANQSTERGDQPPALEPGVFMRPSDSALRLVRRDGVWSRDTGPYPPREIVAGFTLVRSPSRADVIEQVRWWPLFDAGAVYEIRDQIPSADGRAHGPAPDSVPERNPDWTRYVVFLRSDFEAEFGIAPPVEALARMRAHEERSARAGVLLAGSALGTTRTATRVHFANANTSLVAGPFGDARELVAGYWIIQAATLDLAIAWAGGCPYPQAGDVTVEIREVCERREQREFTPEMRAAEERLRAELLEGLLREATEQRKRGF</sequence>
<dbReference type="InterPro" id="IPR005545">
    <property type="entry name" value="YCII"/>
</dbReference>
<dbReference type="InterPro" id="IPR011008">
    <property type="entry name" value="Dimeric_a/b-barrel"/>
</dbReference>
<dbReference type="SUPFAM" id="SSF54909">
    <property type="entry name" value="Dimeric alpha+beta barrel"/>
    <property type="match status" value="1"/>
</dbReference>
<feature type="domain" description="YCII-related" evidence="2">
    <location>
        <begin position="137"/>
        <end position="227"/>
    </location>
</feature>
<dbReference type="Pfam" id="PF03795">
    <property type="entry name" value="YCII"/>
    <property type="match status" value="1"/>
</dbReference>
<dbReference type="PANTHER" id="PTHR35174">
    <property type="entry name" value="BLL7171 PROTEIN-RELATED"/>
    <property type="match status" value="1"/>
</dbReference>
<dbReference type="PANTHER" id="PTHR35174:SF4">
    <property type="entry name" value="BLL7163 PROTEIN"/>
    <property type="match status" value="1"/>
</dbReference>
<proteinExistence type="inferred from homology"/>
<evidence type="ECO:0000259" key="2">
    <source>
        <dbReference type="Pfam" id="PF03795"/>
    </source>
</evidence>